<name>A0A2P4YC97_9STRA</name>
<dbReference type="EMBL" id="NCKW01003823">
    <property type="protein sequence ID" value="POM75443.1"/>
    <property type="molecule type" value="Genomic_DNA"/>
</dbReference>
<comment type="caution">
    <text evidence="2">The sequence shown here is derived from an EMBL/GenBank/DDBJ whole genome shotgun (WGS) entry which is preliminary data.</text>
</comment>
<keyword evidence="1" id="KW-0175">Coiled coil</keyword>
<evidence type="ECO:0000313" key="2">
    <source>
        <dbReference type="EMBL" id="POM75443.1"/>
    </source>
</evidence>
<gene>
    <name evidence="2" type="ORF">PHPALM_7455</name>
</gene>
<dbReference type="AlphaFoldDB" id="A0A2P4YC97"/>
<feature type="coiled-coil region" evidence="1">
    <location>
        <begin position="74"/>
        <end position="101"/>
    </location>
</feature>
<dbReference type="OrthoDB" id="151678at2759"/>
<evidence type="ECO:0000256" key="1">
    <source>
        <dbReference type="SAM" id="Coils"/>
    </source>
</evidence>
<feature type="coiled-coil region" evidence="1">
    <location>
        <begin position="469"/>
        <end position="496"/>
    </location>
</feature>
<reference evidence="2 3" key="1">
    <citation type="journal article" date="2017" name="Genome Biol. Evol.">
        <title>Phytophthora megakarya and P. palmivora, closely related causal agents of cacao black pod rot, underwent increases in genome sizes and gene numbers by different mechanisms.</title>
        <authorList>
            <person name="Ali S.S."/>
            <person name="Shao J."/>
            <person name="Lary D.J."/>
            <person name="Kronmiller B."/>
            <person name="Shen D."/>
            <person name="Strem M.D."/>
            <person name="Amoako-Attah I."/>
            <person name="Akrofi A.Y."/>
            <person name="Begoude B.A."/>
            <person name="Ten Hoopen G.M."/>
            <person name="Coulibaly K."/>
            <person name="Kebe B.I."/>
            <person name="Melnick R.L."/>
            <person name="Guiltinan M.J."/>
            <person name="Tyler B.M."/>
            <person name="Meinhardt L.W."/>
            <person name="Bailey B.A."/>
        </authorList>
    </citation>
    <scope>NUCLEOTIDE SEQUENCE [LARGE SCALE GENOMIC DNA]</scope>
    <source>
        <strain evidence="3">sbr112.9</strain>
    </source>
</reference>
<organism evidence="2 3">
    <name type="scientific">Phytophthora palmivora</name>
    <dbReference type="NCBI Taxonomy" id="4796"/>
    <lineage>
        <taxon>Eukaryota</taxon>
        <taxon>Sar</taxon>
        <taxon>Stramenopiles</taxon>
        <taxon>Oomycota</taxon>
        <taxon>Peronosporomycetes</taxon>
        <taxon>Peronosporales</taxon>
        <taxon>Peronosporaceae</taxon>
        <taxon>Phytophthora</taxon>
    </lineage>
</organism>
<protein>
    <submittedName>
        <fullName evidence="2">Uncharacterized protein</fullName>
    </submittedName>
</protein>
<accession>A0A2P4YC97</accession>
<dbReference type="Proteomes" id="UP000237271">
    <property type="component" value="Unassembled WGS sequence"/>
</dbReference>
<proteinExistence type="predicted"/>
<evidence type="ECO:0000313" key="3">
    <source>
        <dbReference type="Proteomes" id="UP000237271"/>
    </source>
</evidence>
<keyword evidence="3" id="KW-1185">Reference proteome</keyword>
<sequence>MSSPCYSSELKRNPITSLLDEDRRQCLDGDLHALVAAITQTESDVNYEDERHSVENNLQATKKKRVYKKRKSTHRVRKEERQTLETEIHELESTLEALKLRVLLQRGEEDLVLRKQVAQNTVLRAAIQEHHVVTARAQTILARAQRHSIDVRPTEAYIHLPVDQTQRHMTLDALRGPKLEYAKQLIKQRSLGLHPSAEYFNEERYETPCGDFCSVRFDRTCLQGVVGGVRAVFEALKYSIFNAEIVLSEASGNITVREDDNMDDIDYFSQMRLVTSTLGLLVENNLVHFSEFVSGDNEDETYALISVDFVDEDDRFPYRPHEYIRRDTTSVVLLTSNADKNTKSADDRCGHTSSEEDSESVVVMTRWTFTRICNTTLHIPTQTLREMRDRSDQVIPTMVSIGAHYLRPSSSRAFPSTFQRQESTEDACEAYGADRHAAAALRGFSVRSKDEFDVKSEPLINYKKRKATHTIRKEEKHALELEIEKLKKQLEMLKFNTIVETGQDTQNDRKRMAKRAVLREAVHEQHLVFARTQAMLAGHSQQSRFRLNPTEMDIRLGRDKEERMKTLSALRGPKLQAARSFLLERMKGLNPTAPYFQEERYDTLEGDYCIARFDVTPFRGAKGVHEVFAALQQAVFNAEIIISESSGNITIREDDDLGDENLSHMRFVSQTSHGVQFETNLVLFSDCTQCQMGDTYFAENGSYAIMASDFVNEDDRYPYRPNQRIRRDTTTVTIVTSYRETSGGVKGEGELVVVVTRWALNIIRRPVISLPSEVWDDLRNSHVRWADLMFNCVRQALGLPGVQ</sequence>